<dbReference type="InterPro" id="IPR011009">
    <property type="entry name" value="Kinase-like_dom_sf"/>
</dbReference>
<evidence type="ECO:0000259" key="6">
    <source>
        <dbReference type="PROSITE" id="PS50011"/>
    </source>
</evidence>
<accession>A0ABD3AN58</accession>
<keyword evidence="5" id="KW-0812">Transmembrane</keyword>
<evidence type="ECO:0000256" key="4">
    <source>
        <dbReference type="PROSITE-ProRule" id="PRU10141"/>
    </source>
</evidence>
<keyword evidence="1" id="KW-0418">Kinase</keyword>
<sequence>MGLNGSVIAVVVLSASVVVILCCAVALVLVLKHREQLCQPKSTAPATITSLAKSSGHPATMIGSGQTSVSLSYGSSVAAYACSAKSFSSSDIEKATDNFSETRIIGEGGFGHVYNGVLEDGIQVAVKILTIRAVVNSWQKWRCLVAFYNRNLVKLIGICTDDVQGSYCLSLDSMVKGNLLSNYGIRVGYGDKPFAAKYTN</sequence>
<evidence type="ECO:0000256" key="5">
    <source>
        <dbReference type="SAM" id="Phobius"/>
    </source>
</evidence>
<dbReference type="SUPFAM" id="SSF56112">
    <property type="entry name" value="Protein kinase-like (PK-like)"/>
    <property type="match status" value="1"/>
</dbReference>
<comment type="caution">
    <text evidence="7">The sequence shown here is derived from an EMBL/GenBank/DDBJ whole genome shotgun (WGS) entry which is preliminary data.</text>
</comment>
<dbReference type="AlphaFoldDB" id="A0ABD3AN58"/>
<dbReference type="PANTHER" id="PTHR47989:SF9">
    <property type="entry name" value="PROTEIN KINASE SUPERFAMILY PROTEIN"/>
    <property type="match status" value="1"/>
</dbReference>
<proteinExistence type="predicted"/>
<keyword evidence="5" id="KW-0472">Membrane</keyword>
<keyword evidence="1" id="KW-0808">Transferase</keyword>
<evidence type="ECO:0000256" key="2">
    <source>
        <dbReference type="ARBA" id="ARBA00022741"/>
    </source>
</evidence>
<dbReference type="Pfam" id="PF07714">
    <property type="entry name" value="PK_Tyr_Ser-Thr"/>
    <property type="match status" value="1"/>
</dbReference>
<dbReference type="EMBL" id="JBJUIK010000003">
    <property type="protein sequence ID" value="KAL3532621.1"/>
    <property type="molecule type" value="Genomic_DNA"/>
</dbReference>
<dbReference type="GO" id="GO:0004674">
    <property type="term" value="F:protein serine/threonine kinase activity"/>
    <property type="evidence" value="ECO:0007669"/>
    <property type="project" value="UniProtKB-KW"/>
</dbReference>
<feature type="binding site" evidence="4">
    <location>
        <position position="127"/>
    </location>
    <ligand>
        <name>ATP</name>
        <dbReference type="ChEBI" id="CHEBI:30616"/>
    </ligand>
</feature>
<name>A0ABD3AN58_9GENT</name>
<reference evidence="7 8" key="1">
    <citation type="submission" date="2024-11" db="EMBL/GenBank/DDBJ databases">
        <title>A near-complete genome assembly of Cinchona calisaya.</title>
        <authorList>
            <person name="Lian D.C."/>
            <person name="Zhao X.W."/>
            <person name="Wei L."/>
        </authorList>
    </citation>
    <scope>NUCLEOTIDE SEQUENCE [LARGE SCALE GENOMIC DNA]</scope>
    <source>
        <tissue evidence="7">Nenye</tissue>
    </source>
</reference>
<keyword evidence="5" id="KW-1133">Transmembrane helix</keyword>
<dbReference type="InterPro" id="IPR000719">
    <property type="entry name" value="Prot_kinase_dom"/>
</dbReference>
<evidence type="ECO:0000256" key="3">
    <source>
        <dbReference type="ARBA" id="ARBA00022840"/>
    </source>
</evidence>
<dbReference type="PROSITE" id="PS00107">
    <property type="entry name" value="PROTEIN_KINASE_ATP"/>
    <property type="match status" value="1"/>
</dbReference>
<protein>
    <recommendedName>
        <fullName evidence="6">Protein kinase domain-containing protein</fullName>
    </recommendedName>
</protein>
<keyword evidence="8" id="KW-1185">Reference proteome</keyword>
<dbReference type="Proteomes" id="UP001630127">
    <property type="component" value="Unassembled WGS sequence"/>
</dbReference>
<dbReference type="InterPro" id="IPR001245">
    <property type="entry name" value="Ser-Thr/Tyr_kinase_cat_dom"/>
</dbReference>
<keyword evidence="3 4" id="KW-0067">ATP-binding</keyword>
<gene>
    <name evidence="7" type="ORF">ACH5RR_006142</name>
</gene>
<keyword evidence="2 4" id="KW-0547">Nucleotide-binding</keyword>
<dbReference type="InterPro" id="IPR017441">
    <property type="entry name" value="Protein_kinase_ATP_BS"/>
</dbReference>
<dbReference type="GO" id="GO:0005524">
    <property type="term" value="F:ATP binding"/>
    <property type="evidence" value="ECO:0007669"/>
    <property type="project" value="UniProtKB-UniRule"/>
</dbReference>
<dbReference type="PANTHER" id="PTHR47989">
    <property type="entry name" value="OS01G0750732 PROTEIN"/>
    <property type="match status" value="1"/>
</dbReference>
<evidence type="ECO:0000313" key="7">
    <source>
        <dbReference type="EMBL" id="KAL3532621.1"/>
    </source>
</evidence>
<keyword evidence="1" id="KW-0723">Serine/threonine-protein kinase</keyword>
<dbReference type="Gene3D" id="3.30.200.20">
    <property type="entry name" value="Phosphorylase Kinase, domain 1"/>
    <property type="match status" value="1"/>
</dbReference>
<dbReference type="PROSITE" id="PS50011">
    <property type="entry name" value="PROTEIN_KINASE_DOM"/>
    <property type="match status" value="1"/>
</dbReference>
<feature type="transmembrane region" description="Helical" evidence="5">
    <location>
        <begin position="6"/>
        <end position="31"/>
    </location>
</feature>
<evidence type="ECO:0000256" key="1">
    <source>
        <dbReference type="ARBA" id="ARBA00022527"/>
    </source>
</evidence>
<feature type="domain" description="Protein kinase" evidence="6">
    <location>
        <begin position="99"/>
        <end position="200"/>
    </location>
</feature>
<evidence type="ECO:0000313" key="8">
    <source>
        <dbReference type="Proteomes" id="UP001630127"/>
    </source>
</evidence>
<organism evidence="7 8">
    <name type="scientific">Cinchona calisaya</name>
    <dbReference type="NCBI Taxonomy" id="153742"/>
    <lineage>
        <taxon>Eukaryota</taxon>
        <taxon>Viridiplantae</taxon>
        <taxon>Streptophyta</taxon>
        <taxon>Embryophyta</taxon>
        <taxon>Tracheophyta</taxon>
        <taxon>Spermatophyta</taxon>
        <taxon>Magnoliopsida</taxon>
        <taxon>eudicotyledons</taxon>
        <taxon>Gunneridae</taxon>
        <taxon>Pentapetalae</taxon>
        <taxon>asterids</taxon>
        <taxon>lamiids</taxon>
        <taxon>Gentianales</taxon>
        <taxon>Rubiaceae</taxon>
        <taxon>Cinchonoideae</taxon>
        <taxon>Cinchoneae</taxon>
        <taxon>Cinchona</taxon>
    </lineage>
</organism>